<protein>
    <submittedName>
        <fullName evidence="1">Uncharacterized protein</fullName>
    </submittedName>
</protein>
<proteinExistence type="predicted"/>
<sequence length="67" mass="7446">MRFCSLKLGLCHLKTSLVLIHLFPHSCRANSLLKQSISRLALYSGWVEPMTGIEPVTSSLPRMCSAD</sequence>
<name>A0A0F3GSW5_9BACT</name>
<reference evidence="1 2" key="1">
    <citation type="submission" date="2015-02" db="EMBL/GenBank/DDBJ databases">
        <title>Single-cell genomics of uncultivated deep-branching MTB reveals a conserved set of magnetosome genes.</title>
        <authorList>
            <person name="Kolinko S."/>
            <person name="Richter M."/>
            <person name="Glockner F.O."/>
            <person name="Brachmann A."/>
            <person name="Schuler D."/>
        </authorList>
    </citation>
    <scope>NUCLEOTIDE SEQUENCE [LARGE SCALE GENOMIC DNA]</scope>
    <source>
        <strain evidence="1">TM-1</strain>
    </source>
</reference>
<dbReference type="Proteomes" id="UP000033423">
    <property type="component" value="Unassembled WGS sequence"/>
</dbReference>
<accession>A0A0F3GSW5</accession>
<evidence type="ECO:0000313" key="1">
    <source>
        <dbReference type="EMBL" id="KJU85095.1"/>
    </source>
</evidence>
<dbReference type="EMBL" id="LACI01001160">
    <property type="protein sequence ID" value="KJU85095.1"/>
    <property type="molecule type" value="Genomic_DNA"/>
</dbReference>
<evidence type="ECO:0000313" key="2">
    <source>
        <dbReference type="Proteomes" id="UP000033423"/>
    </source>
</evidence>
<dbReference type="AlphaFoldDB" id="A0A0F3GSW5"/>
<keyword evidence="2" id="KW-1185">Reference proteome</keyword>
<organism evidence="1 2">
    <name type="scientific">Candidatus Magnetobacterium bavaricum</name>
    <dbReference type="NCBI Taxonomy" id="29290"/>
    <lineage>
        <taxon>Bacteria</taxon>
        <taxon>Pseudomonadati</taxon>
        <taxon>Nitrospirota</taxon>
        <taxon>Thermodesulfovibrionia</taxon>
        <taxon>Thermodesulfovibrionales</taxon>
        <taxon>Candidatus Magnetobacteriaceae</taxon>
        <taxon>Candidatus Magnetobacterium</taxon>
    </lineage>
</organism>
<comment type="caution">
    <text evidence="1">The sequence shown here is derived from an EMBL/GenBank/DDBJ whole genome shotgun (WGS) entry which is preliminary data.</text>
</comment>
<gene>
    <name evidence="1" type="ORF">MBAV_002703</name>
</gene>